<evidence type="ECO:0000313" key="2">
    <source>
        <dbReference type="Proteomes" id="UP000724672"/>
    </source>
</evidence>
<name>A0A942UZA2_9FIRM</name>
<dbReference type="AlphaFoldDB" id="A0A942UZA2"/>
<dbReference type="Pfam" id="PF02620">
    <property type="entry name" value="YceD"/>
    <property type="match status" value="1"/>
</dbReference>
<dbReference type="Proteomes" id="UP000724672">
    <property type="component" value="Unassembled WGS sequence"/>
</dbReference>
<organism evidence="1 2">
    <name type="scientific">Anaeromonas frigoriresistens</name>
    <dbReference type="NCBI Taxonomy" id="2683708"/>
    <lineage>
        <taxon>Bacteria</taxon>
        <taxon>Bacillati</taxon>
        <taxon>Bacillota</taxon>
        <taxon>Tissierellia</taxon>
        <taxon>Tissierellales</taxon>
        <taxon>Thermohalobacteraceae</taxon>
        <taxon>Anaeromonas</taxon>
    </lineage>
</organism>
<comment type="caution">
    <text evidence="1">The sequence shown here is derived from an EMBL/GenBank/DDBJ whole genome shotgun (WGS) entry which is preliminary data.</text>
</comment>
<dbReference type="PANTHER" id="PTHR34374:SF1">
    <property type="entry name" value="LARGE RIBOSOMAL RNA SUBUNIT ACCUMULATION PROTEIN YCED HOMOLOG 1, CHLOROPLASTIC"/>
    <property type="match status" value="1"/>
</dbReference>
<dbReference type="RefSeq" id="WP_203367671.1">
    <property type="nucleotide sequence ID" value="NZ_WSFT01000053.1"/>
</dbReference>
<evidence type="ECO:0000313" key="1">
    <source>
        <dbReference type="EMBL" id="MBS4539756.1"/>
    </source>
</evidence>
<gene>
    <name evidence="1" type="ORF">GOQ27_14880</name>
</gene>
<keyword evidence="2" id="KW-1185">Reference proteome</keyword>
<sequence>MKIDLSNLINGSDFQIDLDDTIEINEIKTEENDIKLTKPTVIKGGIYNTDDGIYLQAKVYFEFQSNCARCLKDTSVKEQSTLDYKIKFEDDEEEASEEELIVVSGYTLDLTEPIISSILLSLPMKTICDENCKGICPNCGRDLNEGQCNCEDKNIDPRLAKLKELMD</sequence>
<proteinExistence type="predicted"/>
<accession>A0A942UZA2</accession>
<dbReference type="PANTHER" id="PTHR34374">
    <property type="entry name" value="LARGE RIBOSOMAL RNA SUBUNIT ACCUMULATION PROTEIN YCED HOMOLOG 1, CHLOROPLASTIC"/>
    <property type="match status" value="1"/>
</dbReference>
<protein>
    <submittedName>
        <fullName evidence="1">DUF177 domain-containing protein</fullName>
    </submittedName>
</protein>
<reference evidence="1" key="1">
    <citation type="submission" date="2019-12" db="EMBL/GenBank/DDBJ databases">
        <title>Clostridiaceae gen. nov. sp. nov., isolated from sediment in Xinjiang, China.</title>
        <authorList>
            <person name="Zhang R."/>
        </authorList>
    </citation>
    <scope>NUCLEOTIDE SEQUENCE</scope>
    <source>
        <strain evidence="1">D2Q-11</strain>
    </source>
</reference>
<dbReference type="EMBL" id="WSFT01000053">
    <property type="protein sequence ID" value="MBS4539756.1"/>
    <property type="molecule type" value="Genomic_DNA"/>
</dbReference>
<dbReference type="InterPro" id="IPR003772">
    <property type="entry name" value="YceD"/>
</dbReference>